<gene>
    <name evidence="2" type="ORF">OO013_14830</name>
</gene>
<keyword evidence="1" id="KW-0732">Signal</keyword>
<dbReference type="Proteomes" id="UP001209885">
    <property type="component" value="Unassembled WGS sequence"/>
</dbReference>
<evidence type="ECO:0000313" key="2">
    <source>
        <dbReference type="EMBL" id="MCX2745152.1"/>
    </source>
</evidence>
<comment type="caution">
    <text evidence="2">The sequence shown here is derived from an EMBL/GenBank/DDBJ whole genome shotgun (WGS) entry which is preliminary data.</text>
</comment>
<reference evidence="2 3" key="1">
    <citation type="submission" date="2022-11" db="EMBL/GenBank/DDBJ databases">
        <title>The characterization of three novel Bacteroidetes species and genomic analysis of their roles in tidal elemental geochemical cycles.</title>
        <authorList>
            <person name="Ma K."/>
        </authorList>
    </citation>
    <scope>NUCLEOTIDE SEQUENCE [LARGE SCALE GENOMIC DNA]</scope>
    <source>
        <strain evidence="2 3">M17</strain>
    </source>
</reference>
<accession>A0ABT3RUA7</accession>
<feature type="chain" id="PRO_5046703848" evidence="1">
    <location>
        <begin position="21"/>
        <end position="271"/>
    </location>
</feature>
<proteinExistence type="predicted"/>
<feature type="signal peptide" evidence="1">
    <location>
        <begin position="1"/>
        <end position="20"/>
    </location>
</feature>
<evidence type="ECO:0000313" key="3">
    <source>
        <dbReference type="Proteomes" id="UP001209885"/>
    </source>
</evidence>
<dbReference type="Pfam" id="PF11306">
    <property type="entry name" value="DUF3108"/>
    <property type="match status" value="1"/>
</dbReference>
<name>A0ABT3RUA7_9BACT</name>
<evidence type="ECO:0000256" key="1">
    <source>
        <dbReference type="SAM" id="SignalP"/>
    </source>
</evidence>
<keyword evidence="3" id="KW-1185">Reference proteome</keyword>
<dbReference type="EMBL" id="JAPFQN010000008">
    <property type="protein sequence ID" value="MCX2745152.1"/>
    <property type="molecule type" value="Genomic_DNA"/>
</dbReference>
<protein>
    <submittedName>
        <fullName evidence="2">DUF3108 domain-containing protein</fullName>
    </submittedName>
</protein>
<organism evidence="2 3">
    <name type="scientific">Mangrovivirga halotolerans</name>
    <dbReference type="NCBI Taxonomy" id="2993936"/>
    <lineage>
        <taxon>Bacteria</taxon>
        <taxon>Pseudomonadati</taxon>
        <taxon>Bacteroidota</taxon>
        <taxon>Cytophagia</taxon>
        <taxon>Cytophagales</taxon>
        <taxon>Mangrovivirgaceae</taxon>
        <taxon>Mangrovivirga</taxon>
    </lineage>
</organism>
<dbReference type="RefSeq" id="WP_266057700.1">
    <property type="nucleotide sequence ID" value="NZ_JAPFQN010000008.1"/>
</dbReference>
<dbReference type="InterPro" id="IPR021457">
    <property type="entry name" value="DUF3108"/>
</dbReference>
<sequence length="271" mass="31593">MKLFKRLFSVFAILAFSAFTIQDSTYRTLEQDNFGPGEVLNYRIHYGIFNAAKATMTISDKIYKLNNRPCYRIDIQGRTSGAVEVFYQVDDRWGSYMDTAALIPHRFYRFIKENRYRKNEIVDFNHKTGTALVTRLSKDSKKVEKKERFDIPKNVLDLVSGYYFFRTLDFDQYEPGDQVDLSGFFDDEVYEFKIRYLRKEKVRTKLGKMDAYVIAPVMPDNEIFDGEDSIEAWISADKNRIPLKIKAKMFIGAVEVDITSVDGLKNELGEI</sequence>